<keyword evidence="4 7" id="KW-0812">Transmembrane</keyword>
<dbReference type="EMBL" id="JACHBQ010000001">
    <property type="protein sequence ID" value="MBB5641902.1"/>
    <property type="molecule type" value="Genomic_DNA"/>
</dbReference>
<feature type="transmembrane region" description="Helical" evidence="7">
    <location>
        <begin position="193"/>
        <end position="211"/>
    </location>
</feature>
<feature type="transmembrane region" description="Helical" evidence="7">
    <location>
        <begin position="127"/>
        <end position="150"/>
    </location>
</feature>
<feature type="transmembrane region" description="Helical" evidence="7">
    <location>
        <begin position="41"/>
        <end position="62"/>
    </location>
</feature>
<dbReference type="PANTHER" id="PTHR43386:SF1">
    <property type="entry name" value="D,D-DIPEPTIDE TRANSPORT SYSTEM PERMEASE PROTEIN DDPC-RELATED"/>
    <property type="match status" value="1"/>
</dbReference>
<sequence length="342" mass="36720">MSQHQPVASQSPTPDAGATKSDEAGRSQTRLVLGRFVEHKIALVSIAIVAFIAVLSSSAVGIGPLSGWWHLSYNQLNPLVDGGAPTMSVVPRWLGGEGLFLGDHPFGQDRIGKDYFAMTMRGIQNSLTVMLIVGILATVIGTVIGAVAGYYRGVVDAILMRFTDLIIIIPVIVVGALVGAIASRLGGAIDGPVILAILLGFFTWTTLARLVRGEFFTLREREYVEAARVAGASDLRIIFKHILPNAIGVVIVAATLLMAGAILLEVALGFLGLGVRPPDVSLGRLISDNQSSFATRPWLFWWPGVFIITLALCVNFIGDGLRDAFDPRQRRFRPRRANKALA</sequence>
<evidence type="ECO:0000256" key="3">
    <source>
        <dbReference type="ARBA" id="ARBA00022475"/>
    </source>
</evidence>
<feature type="region of interest" description="Disordered" evidence="8">
    <location>
        <begin position="1"/>
        <end position="24"/>
    </location>
</feature>
<protein>
    <submittedName>
        <fullName evidence="10">Peptide/nickel transport system permease protein</fullName>
    </submittedName>
</protein>
<organism evidence="10 11">
    <name type="scientific">Cryobacterium roopkundense</name>
    <dbReference type="NCBI Taxonomy" id="1001240"/>
    <lineage>
        <taxon>Bacteria</taxon>
        <taxon>Bacillati</taxon>
        <taxon>Actinomycetota</taxon>
        <taxon>Actinomycetes</taxon>
        <taxon>Micrococcales</taxon>
        <taxon>Microbacteriaceae</taxon>
        <taxon>Cryobacterium</taxon>
    </lineage>
</organism>
<comment type="subcellular location">
    <subcellularLocation>
        <location evidence="1 7">Cell membrane</location>
        <topology evidence="1 7">Multi-pass membrane protein</topology>
    </subcellularLocation>
</comment>
<dbReference type="GO" id="GO:0055085">
    <property type="term" value="P:transmembrane transport"/>
    <property type="evidence" value="ECO:0007669"/>
    <property type="project" value="InterPro"/>
</dbReference>
<feature type="transmembrane region" description="Helical" evidence="7">
    <location>
        <begin position="246"/>
        <end position="273"/>
    </location>
</feature>
<dbReference type="PANTHER" id="PTHR43386">
    <property type="entry name" value="OLIGOPEPTIDE TRANSPORT SYSTEM PERMEASE PROTEIN APPC"/>
    <property type="match status" value="1"/>
</dbReference>
<name>A0A7W9E3R3_9MICO</name>
<evidence type="ECO:0000313" key="10">
    <source>
        <dbReference type="EMBL" id="MBB5641902.1"/>
    </source>
</evidence>
<dbReference type="CDD" id="cd06261">
    <property type="entry name" value="TM_PBP2"/>
    <property type="match status" value="1"/>
</dbReference>
<dbReference type="PROSITE" id="PS50928">
    <property type="entry name" value="ABC_TM1"/>
    <property type="match status" value="1"/>
</dbReference>
<keyword evidence="5 7" id="KW-1133">Transmembrane helix</keyword>
<evidence type="ECO:0000256" key="6">
    <source>
        <dbReference type="ARBA" id="ARBA00023136"/>
    </source>
</evidence>
<keyword evidence="6 7" id="KW-0472">Membrane</keyword>
<evidence type="ECO:0000259" key="9">
    <source>
        <dbReference type="PROSITE" id="PS50928"/>
    </source>
</evidence>
<evidence type="ECO:0000256" key="2">
    <source>
        <dbReference type="ARBA" id="ARBA00022448"/>
    </source>
</evidence>
<dbReference type="GO" id="GO:0005886">
    <property type="term" value="C:plasma membrane"/>
    <property type="evidence" value="ECO:0007669"/>
    <property type="project" value="UniProtKB-SubCell"/>
</dbReference>
<feature type="domain" description="ABC transmembrane type-1" evidence="9">
    <location>
        <begin position="123"/>
        <end position="318"/>
    </location>
</feature>
<keyword evidence="2 7" id="KW-0813">Transport</keyword>
<dbReference type="InterPro" id="IPR000515">
    <property type="entry name" value="MetI-like"/>
</dbReference>
<gene>
    <name evidence="10" type="ORF">BJ997_002450</name>
</gene>
<dbReference type="Gene3D" id="1.10.3720.10">
    <property type="entry name" value="MetI-like"/>
    <property type="match status" value="1"/>
</dbReference>
<evidence type="ECO:0000256" key="4">
    <source>
        <dbReference type="ARBA" id="ARBA00022692"/>
    </source>
</evidence>
<evidence type="ECO:0000256" key="5">
    <source>
        <dbReference type="ARBA" id="ARBA00022989"/>
    </source>
</evidence>
<accession>A0A7W9E3R3</accession>
<feature type="transmembrane region" description="Helical" evidence="7">
    <location>
        <begin position="299"/>
        <end position="321"/>
    </location>
</feature>
<dbReference type="InterPro" id="IPR050366">
    <property type="entry name" value="BP-dependent_transpt_permease"/>
</dbReference>
<evidence type="ECO:0000256" key="7">
    <source>
        <dbReference type="RuleBase" id="RU363032"/>
    </source>
</evidence>
<comment type="similarity">
    <text evidence="7">Belongs to the binding-protein-dependent transport system permease family.</text>
</comment>
<proteinExistence type="inferred from homology"/>
<reference evidence="10 11" key="1">
    <citation type="submission" date="2020-08" db="EMBL/GenBank/DDBJ databases">
        <title>Sequencing the genomes of 1000 actinobacteria strains.</title>
        <authorList>
            <person name="Klenk H.-P."/>
        </authorList>
    </citation>
    <scope>NUCLEOTIDE SEQUENCE [LARGE SCALE GENOMIC DNA]</scope>
    <source>
        <strain evidence="10 11">DSM 21065</strain>
    </source>
</reference>
<dbReference type="SUPFAM" id="SSF161098">
    <property type="entry name" value="MetI-like"/>
    <property type="match status" value="1"/>
</dbReference>
<dbReference type="OrthoDB" id="6637947at2"/>
<comment type="caution">
    <text evidence="10">The sequence shown here is derived from an EMBL/GenBank/DDBJ whole genome shotgun (WGS) entry which is preliminary data.</text>
</comment>
<dbReference type="AlphaFoldDB" id="A0A7W9E3R3"/>
<feature type="transmembrane region" description="Helical" evidence="7">
    <location>
        <begin position="162"/>
        <end position="181"/>
    </location>
</feature>
<evidence type="ECO:0000313" key="11">
    <source>
        <dbReference type="Proteomes" id="UP000561726"/>
    </source>
</evidence>
<dbReference type="Proteomes" id="UP000561726">
    <property type="component" value="Unassembled WGS sequence"/>
</dbReference>
<evidence type="ECO:0000256" key="1">
    <source>
        <dbReference type="ARBA" id="ARBA00004651"/>
    </source>
</evidence>
<feature type="compositionally biased region" description="Polar residues" evidence="8">
    <location>
        <begin position="1"/>
        <end position="13"/>
    </location>
</feature>
<dbReference type="Pfam" id="PF00528">
    <property type="entry name" value="BPD_transp_1"/>
    <property type="match status" value="1"/>
</dbReference>
<dbReference type="RefSeq" id="WP_035834812.1">
    <property type="nucleotide sequence ID" value="NZ_JACHBQ010000001.1"/>
</dbReference>
<evidence type="ECO:0000256" key="8">
    <source>
        <dbReference type="SAM" id="MobiDB-lite"/>
    </source>
</evidence>
<keyword evidence="3" id="KW-1003">Cell membrane</keyword>
<dbReference type="InterPro" id="IPR035906">
    <property type="entry name" value="MetI-like_sf"/>
</dbReference>